<proteinExistence type="predicted"/>
<comment type="caution">
    <text evidence="1">The sequence shown here is derived from an EMBL/GenBank/DDBJ whole genome shotgun (WGS) entry which is preliminary data.</text>
</comment>
<name>A0AAD7MDJ7_9AGAR</name>
<accession>A0AAD7MDJ7</accession>
<protein>
    <submittedName>
        <fullName evidence="1">Uncharacterized protein</fullName>
    </submittedName>
</protein>
<dbReference type="AlphaFoldDB" id="A0AAD7MDJ7"/>
<dbReference type="EMBL" id="JARKIB010000399">
    <property type="protein sequence ID" value="KAJ7711332.1"/>
    <property type="molecule type" value="Genomic_DNA"/>
</dbReference>
<evidence type="ECO:0000313" key="1">
    <source>
        <dbReference type="EMBL" id="KAJ7711332.1"/>
    </source>
</evidence>
<dbReference type="Gene3D" id="3.60.130.30">
    <property type="match status" value="1"/>
</dbReference>
<reference evidence="1" key="1">
    <citation type="submission" date="2023-03" db="EMBL/GenBank/DDBJ databases">
        <title>Massive genome expansion in bonnet fungi (Mycena s.s.) driven by repeated elements and novel gene families across ecological guilds.</title>
        <authorList>
            <consortium name="Lawrence Berkeley National Laboratory"/>
            <person name="Harder C.B."/>
            <person name="Miyauchi S."/>
            <person name="Viragh M."/>
            <person name="Kuo A."/>
            <person name="Thoen E."/>
            <person name="Andreopoulos B."/>
            <person name="Lu D."/>
            <person name="Skrede I."/>
            <person name="Drula E."/>
            <person name="Henrissat B."/>
            <person name="Morin E."/>
            <person name="Kohler A."/>
            <person name="Barry K."/>
            <person name="LaButti K."/>
            <person name="Morin E."/>
            <person name="Salamov A."/>
            <person name="Lipzen A."/>
            <person name="Mereny Z."/>
            <person name="Hegedus B."/>
            <person name="Baldrian P."/>
            <person name="Stursova M."/>
            <person name="Weitz H."/>
            <person name="Taylor A."/>
            <person name="Grigoriev I.V."/>
            <person name="Nagy L.G."/>
            <person name="Martin F."/>
            <person name="Kauserud H."/>
        </authorList>
    </citation>
    <scope>NUCLEOTIDE SEQUENCE</scope>
    <source>
        <strain evidence="1">CBHHK182m</strain>
    </source>
</reference>
<gene>
    <name evidence="1" type="ORF">B0H16DRAFT_1745278</name>
</gene>
<organism evidence="1 2">
    <name type="scientific">Mycena metata</name>
    <dbReference type="NCBI Taxonomy" id="1033252"/>
    <lineage>
        <taxon>Eukaryota</taxon>
        <taxon>Fungi</taxon>
        <taxon>Dikarya</taxon>
        <taxon>Basidiomycota</taxon>
        <taxon>Agaricomycotina</taxon>
        <taxon>Agaricomycetes</taxon>
        <taxon>Agaricomycetidae</taxon>
        <taxon>Agaricales</taxon>
        <taxon>Marasmiineae</taxon>
        <taxon>Mycenaceae</taxon>
        <taxon>Mycena</taxon>
    </lineage>
</organism>
<keyword evidence="2" id="KW-1185">Reference proteome</keyword>
<dbReference type="Proteomes" id="UP001215598">
    <property type="component" value="Unassembled WGS sequence"/>
</dbReference>
<evidence type="ECO:0000313" key="2">
    <source>
        <dbReference type="Proteomes" id="UP001215598"/>
    </source>
</evidence>
<sequence>MPNFGRTLDSKPQLRPRNKTTAIYWTDGISRCAVSNDGVPLVYHFPGAMKPVSTKILFEQLVEFGSSVNVVLPKCGGADGGGRGAVTSYMDIPGQIAGIFKMVKAWHAIGHPHEAPVVSSHVIKSGGNFSHSLELMAQLRLVSHRVNDLLEFADPAHHAALGKLRTSADRKHEFVRALNSGDPLLMEGREIMYNRKTGIHKDGSDPKKGWAVLVVVGHSKAETSISRASTYICGTQTETSLCSEAYCPLYARYFLEILCVVPP</sequence>